<dbReference type="SMART" id="SM00060">
    <property type="entry name" value="FN3"/>
    <property type="match status" value="2"/>
</dbReference>
<evidence type="ECO:0000259" key="3">
    <source>
        <dbReference type="PROSITE" id="PS50853"/>
    </source>
</evidence>
<dbReference type="InterPro" id="IPR003961">
    <property type="entry name" value="FN3_dom"/>
</dbReference>
<evidence type="ECO:0000256" key="1">
    <source>
        <dbReference type="ARBA" id="ARBA00022737"/>
    </source>
</evidence>
<feature type="domain" description="Fibronectin type-III" evidence="3">
    <location>
        <begin position="39"/>
        <end position="140"/>
    </location>
</feature>
<reference evidence="4" key="1">
    <citation type="submission" date="2023-06" db="EMBL/GenBank/DDBJ databases">
        <authorList>
            <person name="Delattre M."/>
        </authorList>
    </citation>
    <scope>NUCLEOTIDE SEQUENCE</scope>
    <source>
        <strain evidence="4">AF72</strain>
    </source>
</reference>
<dbReference type="InterPro" id="IPR013783">
    <property type="entry name" value="Ig-like_fold"/>
</dbReference>
<sequence length="1901" mass="213355">MEPSEISHFMVYKGIQHIESVLRHLVLKERAYALDWLPPPLELAVVSKSNDSLEITWSPPDMSASQHHIVINQYFINIYEFYPETQTFTKKVSTSIAIPKTSYLATRLNPGAVYNVTLQAGTTFGYGSAAWTATNTLVPGLAYILKQKARTPNSLTVAWPSAWMATPNAKFTILAKTVHSNERVQKEIMEAGFIEAGRNSEFQLKNLAPGSTYNVTLVTAMEQDKSKGKWLKPGQMKSTWGIFSTLVQGEYTIPEARVASETDTAASIVFQPLTVASNIVYQLRYATIDQHSDDPIIETRELKEEDLRCPKFGCEWKCFLFFNLKRRPREYTFSVRAKVDGVWNKWSPILRRQWNLLERPCSINPPSVFVEFIGNAEHQRILELKSAIRVDLQQHDTWRYLVVIDSRTANIATMDLTKLADKVTADYDHIPYYITASLTPEEVEEVAEFRLGDGRVYGGYLNYPLENADANPQYTLIPMSQQENEIMEPRLRSCGFTEQGVFECDMGLIEIVSYIPDWMKATIAVIIAVAAMIVKDLGAIETMLNSKDPPLQATAFSKLVEQFEGAKDDDGRLREQTGALFWRCFNGFGPFVARLANKYITTRVAAKNITLESVRKALRPQRNKSPEDVMIAYYLLLDEANISDTLDALWETRTDDVQFGELVMAHFAPERITSERAAIEVMNILRSKKLRHDYRLMVAENLIEAQILSPEKKFFLLYNNVPKKWLLKKLPGSNLMLHFLSDLPEFGGLSTELFTSPKYMLSFSGNFFGNDHLVEKAAPHPCNLPALAGVMAANGITVLCANRDVFEKALRLVEKLKGWQHRFLTEPKDAGHLTDFEYYEELIKDGASLQEYFTSLVEVSGPNFSLKTVGLMFGLFAKSTSEQISKGFGVLVRIAAARPELSTTLVYSLMTIHTSSYFEYSDSELFSTLAEILVATKNRALLTTVLGFLKLHLQRDSSDPAKVLQPVRTLFAGFSNIYDLIKGFCIPAAGDPLILGNAKLELAAVVCEDIELPKEIEAFIDTQMRDPDEYLPAVIHIINVLCLTGEYSAHDFVRILRGHCKDDDVHALKEYIKLFRNEEITVAKIDRRTEEYNIARTFTHSVALPQLFEFIRHDDMIIRDTAYDALSVFSPSDINEFVTNLEGPTPQDMLKETHIRLLDMIEQCDGSDATSMPGRLRFLHKMVAGELEELSRQLYSVSLSQPDPLLKSAKSIWETAKGPMDERWLGLFPCYIMSASESTKPATATRNLYNALISVELSADTLSCRHFLQYIAPWRAFIETCFIAVHKIGTTQLRARDTVCEVLKRALLEVEESLDKVCLSLLYLALRVQDVNEKNASLPFEAWLPKVVAFLAMVADPEYQPKTLPIFQCDVTRTDSAQKMATLALILLSKQTDTGAFDPYSGLQLDTLPKYGVVAVELQMLEEASTDLLSLGPPLNAHEYRLLEYGLGKSRLYIEAMATTRVLEAPKSISEQDSIIQKAINLSCMDTLDFLKGVEDFKAMIANSISSSDDQVQEMIFKALSLYSLSRYIRSRDRGPEDYKNLPSGSLIREVEARLRKGAKKPELLVRSFLDQKRTDERGMPPLSIAYMLKSELAKTPSGWTVLFDLAMSQHQPVALATLIEMSADIDSATKYAAYCKCLPKLLMLLERGYAMTMLNELVTAAEEGHSTAARIKQALKDLPNKTGLCKILEKMMTVPQNSRSFFDGAISCCVPNVDPIAFKDKLQIPTFAAFISCYNTTNIAISEIAMSLLHADYGQSCTISCIIGHAAGRMSSSAHLQSLFAALTNWNKLKEMAVDQAIGAACHLLFPFILSFPFDLPFNFLGSNDVLTFELMGKRIFTHLRSVVQHPEYSDLAPSLTAFFFALAKAPRGEDESTLMDEKLATDIGYFLLGAGPGMSTIPE</sequence>
<dbReference type="PROSITE" id="PS50853">
    <property type="entry name" value="FN3"/>
    <property type="match status" value="1"/>
</dbReference>
<evidence type="ECO:0000256" key="2">
    <source>
        <dbReference type="ARBA" id="ARBA00023157"/>
    </source>
</evidence>
<dbReference type="CDD" id="cd00063">
    <property type="entry name" value="FN3"/>
    <property type="match status" value="1"/>
</dbReference>
<protein>
    <recommendedName>
        <fullName evidence="3">Fibronectin type-III domain-containing protein</fullName>
    </recommendedName>
</protein>
<dbReference type="Pfam" id="PF00041">
    <property type="entry name" value="fn3"/>
    <property type="match status" value="1"/>
</dbReference>
<dbReference type="EMBL" id="CATQJA010002664">
    <property type="protein sequence ID" value="CAJ0582378.1"/>
    <property type="molecule type" value="Genomic_DNA"/>
</dbReference>
<dbReference type="PANTHER" id="PTHR24051">
    <property type="entry name" value="SUSHI DOMAIN-CONTAINING PROTEIN 1"/>
    <property type="match status" value="1"/>
</dbReference>
<dbReference type="InterPro" id="IPR036116">
    <property type="entry name" value="FN3_sf"/>
</dbReference>
<dbReference type="SUPFAM" id="SSF49265">
    <property type="entry name" value="Fibronectin type III"/>
    <property type="match status" value="1"/>
</dbReference>
<name>A0AA36G7B6_9BILA</name>
<evidence type="ECO:0000313" key="5">
    <source>
        <dbReference type="Proteomes" id="UP001177023"/>
    </source>
</evidence>
<organism evidence="4 5">
    <name type="scientific">Mesorhabditis spiculigera</name>
    <dbReference type="NCBI Taxonomy" id="96644"/>
    <lineage>
        <taxon>Eukaryota</taxon>
        <taxon>Metazoa</taxon>
        <taxon>Ecdysozoa</taxon>
        <taxon>Nematoda</taxon>
        <taxon>Chromadorea</taxon>
        <taxon>Rhabditida</taxon>
        <taxon>Rhabditina</taxon>
        <taxon>Rhabditomorpha</taxon>
        <taxon>Rhabditoidea</taxon>
        <taxon>Rhabditidae</taxon>
        <taxon>Mesorhabditinae</taxon>
        <taxon>Mesorhabditis</taxon>
    </lineage>
</organism>
<proteinExistence type="predicted"/>
<evidence type="ECO:0000313" key="4">
    <source>
        <dbReference type="EMBL" id="CAJ0582378.1"/>
    </source>
</evidence>
<dbReference type="PANTHER" id="PTHR24051:SF9">
    <property type="entry name" value="FIBRONECTIN TYPE-III DOMAIN-CONTAINING PROTEIN"/>
    <property type="match status" value="1"/>
</dbReference>
<feature type="non-terminal residue" evidence="4">
    <location>
        <position position="1"/>
    </location>
</feature>
<keyword evidence="2" id="KW-1015">Disulfide bond</keyword>
<gene>
    <name evidence="4" type="ORF">MSPICULIGERA_LOCUS20514</name>
</gene>
<keyword evidence="5" id="KW-1185">Reference proteome</keyword>
<dbReference type="Proteomes" id="UP001177023">
    <property type="component" value="Unassembled WGS sequence"/>
</dbReference>
<keyword evidence="1" id="KW-0677">Repeat</keyword>
<dbReference type="Gene3D" id="2.60.40.10">
    <property type="entry name" value="Immunoglobulins"/>
    <property type="match status" value="1"/>
</dbReference>
<accession>A0AA36G7B6</accession>
<comment type="caution">
    <text evidence="4">The sequence shown here is derived from an EMBL/GenBank/DDBJ whole genome shotgun (WGS) entry which is preliminary data.</text>
</comment>
<dbReference type="InterPro" id="IPR051622">
    <property type="entry name" value="R-tyr_protein_phosphatases"/>
</dbReference>